<accession>A0A1Z4C324</accession>
<dbReference type="AlphaFoldDB" id="A0A1Z4C324"/>
<dbReference type="RefSeq" id="WP_088620789.1">
    <property type="nucleotide sequence ID" value="NZ_CP022129.1"/>
</dbReference>
<dbReference type="Proteomes" id="UP000197019">
    <property type="component" value="Chromosome"/>
</dbReference>
<proteinExistence type="predicted"/>
<gene>
    <name evidence="1" type="ORF">CEK71_18625</name>
</gene>
<evidence type="ECO:0000313" key="2">
    <source>
        <dbReference type="Proteomes" id="UP000197019"/>
    </source>
</evidence>
<evidence type="ECO:0000313" key="1">
    <source>
        <dbReference type="EMBL" id="ASF47919.1"/>
    </source>
</evidence>
<dbReference type="EMBL" id="CP022129">
    <property type="protein sequence ID" value="ASF47919.1"/>
    <property type="molecule type" value="Genomic_DNA"/>
</dbReference>
<sequence>MNLTTKKNVFFRLRILPLVLLGAFELALPFSEANATRTLLSITPASFDNSTSSKIIFSPGGFNVNPNTQAIKHLCSLRNGTWVIWDSTISPATNGGFTTTGCGIDQATGLFTTPDGKPTADMQAIGMGPDISDYEKTYIKTFSLGIDSAGYSMARNNAIVPDNQLPTTDIYKMIGKSYVYATSIDPRMKNISAIRWILNSSSLPSDLKVPVAAGGIHTDVGFDHLKGVWPLYQDNMAPLLFSDPSTLTTEALTVESEMAIPQLFVKNSGFTQSNLWIDLLQTRGDQVRYPLGIQIRLMDSRSGAPYTGTSVSSAYFSTSLDNTGNLPGITVSPDNTFHLTNEATLLPPPDKTGGYQKISFTITKQNILDVIDQVNAKIADSNPDPVIRANRQFSTDLSTVRFQGAKIGSESGALLTVNNKSNPYASDWGVQLQINIQYLNVNQD</sequence>
<protein>
    <submittedName>
        <fullName evidence="1">Uncharacterized protein</fullName>
    </submittedName>
</protein>
<reference evidence="1 2" key="1">
    <citation type="submission" date="2017-06" db="EMBL/GenBank/DDBJ databases">
        <title>Genome Sequencing of the methanotroph Methylovulum psychrotolerants str. HV10-M2 isolated from a high-altitude environment.</title>
        <authorList>
            <person name="Mateos-Rivera A."/>
        </authorList>
    </citation>
    <scope>NUCLEOTIDE SEQUENCE [LARGE SCALE GENOMIC DNA]</scope>
    <source>
        <strain evidence="1 2">HV10_M2</strain>
    </source>
</reference>
<dbReference type="KEGG" id="mpsy:CEK71_18625"/>
<organism evidence="1 2">
    <name type="scientific">Methylovulum psychrotolerans</name>
    <dbReference type="NCBI Taxonomy" id="1704499"/>
    <lineage>
        <taxon>Bacteria</taxon>
        <taxon>Pseudomonadati</taxon>
        <taxon>Pseudomonadota</taxon>
        <taxon>Gammaproteobacteria</taxon>
        <taxon>Methylococcales</taxon>
        <taxon>Methylococcaceae</taxon>
        <taxon>Methylovulum</taxon>
    </lineage>
</organism>
<keyword evidence="2" id="KW-1185">Reference proteome</keyword>
<name>A0A1Z4C324_9GAMM</name>